<feature type="region of interest" description="Disordered" evidence="1">
    <location>
        <begin position="1"/>
        <end position="84"/>
    </location>
</feature>
<feature type="compositionally biased region" description="Pro residues" evidence="1">
    <location>
        <begin position="1"/>
        <end position="20"/>
    </location>
</feature>
<dbReference type="EMBL" id="BOPF01000004">
    <property type="protein sequence ID" value="GIJ44820.1"/>
    <property type="molecule type" value="Genomic_DNA"/>
</dbReference>
<keyword evidence="2" id="KW-0812">Transmembrane</keyword>
<gene>
    <name evidence="3" type="ORF">Val02_17060</name>
</gene>
<protein>
    <submittedName>
        <fullName evidence="3">Uncharacterized protein</fullName>
    </submittedName>
</protein>
<name>A0A8J3YJ03_9ACTN</name>
<accession>A0A8J3YJ03</accession>
<organism evidence="3 4">
    <name type="scientific">Virgisporangium aliadipatigenens</name>
    <dbReference type="NCBI Taxonomy" id="741659"/>
    <lineage>
        <taxon>Bacteria</taxon>
        <taxon>Bacillati</taxon>
        <taxon>Actinomycetota</taxon>
        <taxon>Actinomycetes</taxon>
        <taxon>Micromonosporales</taxon>
        <taxon>Micromonosporaceae</taxon>
        <taxon>Virgisporangium</taxon>
    </lineage>
</organism>
<keyword evidence="2" id="KW-0472">Membrane</keyword>
<dbReference type="SUPFAM" id="SSF81995">
    <property type="entry name" value="beta-sandwich domain of Sec23/24"/>
    <property type="match status" value="1"/>
</dbReference>
<evidence type="ECO:0000313" key="3">
    <source>
        <dbReference type="EMBL" id="GIJ44820.1"/>
    </source>
</evidence>
<feature type="transmembrane region" description="Helical" evidence="2">
    <location>
        <begin position="94"/>
        <end position="118"/>
    </location>
</feature>
<evidence type="ECO:0000256" key="1">
    <source>
        <dbReference type="SAM" id="MobiDB-lite"/>
    </source>
</evidence>
<keyword evidence="2" id="KW-1133">Transmembrane helix</keyword>
<dbReference type="Proteomes" id="UP000619260">
    <property type="component" value="Unassembled WGS sequence"/>
</dbReference>
<keyword evidence="4" id="KW-1185">Reference proteome</keyword>
<reference evidence="3" key="1">
    <citation type="submission" date="2021-01" db="EMBL/GenBank/DDBJ databases">
        <title>Whole genome shotgun sequence of Virgisporangium aliadipatigenens NBRC 105644.</title>
        <authorList>
            <person name="Komaki H."/>
            <person name="Tamura T."/>
        </authorList>
    </citation>
    <scope>NUCLEOTIDE SEQUENCE</scope>
    <source>
        <strain evidence="3">NBRC 105644</strain>
    </source>
</reference>
<proteinExistence type="predicted"/>
<evidence type="ECO:0000256" key="2">
    <source>
        <dbReference type="SAM" id="Phobius"/>
    </source>
</evidence>
<feature type="compositionally biased region" description="Low complexity" evidence="1">
    <location>
        <begin position="34"/>
        <end position="62"/>
    </location>
</feature>
<comment type="caution">
    <text evidence="3">The sequence shown here is derived from an EMBL/GenBank/DDBJ whole genome shotgun (WGS) entry which is preliminary data.</text>
</comment>
<sequence>MPPSGGPFPPQGASFPPPGGYDPNAQPGYDPNAQPGYQQPGFQPGYDPNAQPGFQQPGFQPGYDPNAQQPFGAAPGAPLPPMTPPAGRGNKVKIVVAVVGALLLLCCIGGVVVVPRLLGGDALADAKQGDCLKGEVADGTSDKFKAADLELVDCGDSAATYVVAGKVSGKTQSEAETDNNVCAAYKDADTVFWIGPEGKKGTVLCLKAQ</sequence>
<dbReference type="RefSeq" id="WP_203898350.1">
    <property type="nucleotide sequence ID" value="NZ_BOPF01000004.1"/>
</dbReference>
<evidence type="ECO:0000313" key="4">
    <source>
        <dbReference type="Proteomes" id="UP000619260"/>
    </source>
</evidence>
<dbReference type="AlphaFoldDB" id="A0A8J3YJ03"/>